<keyword evidence="1" id="KW-1133">Transmembrane helix</keyword>
<keyword evidence="1" id="KW-0812">Transmembrane</keyword>
<dbReference type="RefSeq" id="WP_278018360.1">
    <property type="nucleotide sequence ID" value="NZ_JARRRY010000010.1"/>
</dbReference>
<dbReference type="EMBL" id="JARULN010000020">
    <property type="protein sequence ID" value="MDG5755188.1"/>
    <property type="molecule type" value="Genomic_DNA"/>
</dbReference>
<feature type="transmembrane region" description="Helical" evidence="1">
    <location>
        <begin position="43"/>
        <end position="64"/>
    </location>
</feature>
<accession>A0ABT6H7G1</accession>
<keyword evidence="1" id="KW-0472">Membrane</keyword>
<comment type="caution">
    <text evidence="2">The sequence shown here is derived from an EMBL/GenBank/DDBJ whole genome shotgun (WGS) entry which is preliminary data.</text>
</comment>
<evidence type="ECO:0000256" key="1">
    <source>
        <dbReference type="SAM" id="Phobius"/>
    </source>
</evidence>
<organism evidence="2 3">
    <name type="scientific">Ectobacillus antri</name>
    <dbReference type="NCBI Taxonomy" id="2486280"/>
    <lineage>
        <taxon>Bacteria</taxon>
        <taxon>Bacillati</taxon>
        <taxon>Bacillota</taxon>
        <taxon>Bacilli</taxon>
        <taxon>Bacillales</taxon>
        <taxon>Bacillaceae</taxon>
        <taxon>Ectobacillus</taxon>
    </lineage>
</organism>
<reference evidence="2 3" key="1">
    <citation type="submission" date="2023-04" db="EMBL/GenBank/DDBJ databases">
        <title>Ectobacillus antri isolated from activated sludge.</title>
        <authorList>
            <person name="Yan P."/>
            <person name="Liu X."/>
        </authorList>
    </citation>
    <scope>NUCLEOTIDE SEQUENCE [LARGE SCALE GENOMIC DNA]</scope>
    <source>
        <strain evidence="2 3">C18H</strain>
    </source>
</reference>
<evidence type="ECO:0000313" key="3">
    <source>
        <dbReference type="Proteomes" id="UP001218246"/>
    </source>
</evidence>
<gene>
    <name evidence="2" type="ORF">P6P90_14690</name>
</gene>
<keyword evidence="3" id="KW-1185">Reference proteome</keyword>
<name>A0ABT6H7G1_9BACI</name>
<evidence type="ECO:0000313" key="2">
    <source>
        <dbReference type="EMBL" id="MDG5755188.1"/>
    </source>
</evidence>
<feature type="transmembrane region" description="Helical" evidence="1">
    <location>
        <begin position="76"/>
        <end position="94"/>
    </location>
</feature>
<protein>
    <submittedName>
        <fullName evidence="2">Uncharacterized protein</fullName>
    </submittedName>
</protein>
<sequence>MLVEQFNDRLRRLVEIFNEQDEKQANEIVITPESRKLYKKWKLIRFTTLLVSIMFLFSPILKYYSDGLNIFDKLGLGVFWAIVISIFFYLRLATKNLKKLSRMRFKNIVEIVTKHKINF</sequence>
<proteinExistence type="predicted"/>
<dbReference type="Proteomes" id="UP001218246">
    <property type="component" value="Unassembled WGS sequence"/>
</dbReference>